<reference evidence="2 3" key="1">
    <citation type="submission" date="2018-05" db="EMBL/GenBank/DDBJ databases">
        <title>Draft genome sequence of Scytalidium lignicola DSM 105466, a ubiquitous saprotrophic fungus.</title>
        <authorList>
            <person name="Buettner E."/>
            <person name="Gebauer A.M."/>
            <person name="Hofrichter M."/>
            <person name="Liers C."/>
            <person name="Kellner H."/>
        </authorList>
    </citation>
    <scope>NUCLEOTIDE SEQUENCE [LARGE SCALE GENOMIC DNA]</scope>
    <source>
        <strain evidence="2 3">DSM 105466</strain>
    </source>
</reference>
<dbReference type="AlphaFoldDB" id="A0A3E2GS79"/>
<keyword evidence="3" id="KW-1185">Reference proteome</keyword>
<evidence type="ECO:0000313" key="2">
    <source>
        <dbReference type="EMBL" id="RFU24015.1"/>
    </source>
</evidence>
<feature type="domain" description="Nudix hydrolase" evidence="1">
    <location>
        <begin position="51"/>
        <end position="194"/>
    </location>
</feature>
<dbReference type="OMA" id="DGFPNLW"/>
<dbReference type="Proteomes" id="UP000258309">
    <property type="component" value="Unassembled WGS sequence"/>
</dbReference>
<protein>
    <recommendedName>
        <fullName evidence="1">Nudix hydrolase domain-containing protein</fullName>
    </recommendedName>
</protein>
<feature type="non-terminal residue" evidence="2">
    <location>
        <position position="1"/>
    </location>
</feature>
<organism evidence="2 3">
    <name type="scientific">Scytalidium lignicola</name>
    <name type="common">Hyphomycete</name>
    <dbReference type="NCBI Taxonomy" id="5539"/>
    <lineage>
        <taxon>Eukaryota</taxon>
        <taxon>Fungi</taxon>
        <taxon>Dikarya</taxon>
        <taxon>Ascomycota</taxon>
        <taxon>Pezizomycotina</taxon>
        <taxon>Leotiomycetes</taxon>
        <taxon>Leotiomycetes incertae sedis</taxon>
        <taxon>Scytalidium</taxon>
    </lineage>
</organism>
<dbReference type="InterPro" id="IPR000086">
    <property type="entry name" value="NUDIX_hydrolase_dom"/>
</dbReference>
<dbReference type="SUPFAM" id="SSF55811">
    <property type="entry name" value="Nudix"/>
    <property type="match status" value="1"/>
</dbReference>
<dbReference type="OrthoDB" id="276276at2759"/>
<dbReference type="PANTHER" id="PTHR43736">
    <property type="entry name" value="ADP-RIBOSE PYROPHOSPHATASE"/>
    <property type="match status" value="1"/>
</dbReference>
<dbReference type="InterPro" id="IPR015797">
    <property type="entry name" value="NUDIX_hydrolase-like_dom_sf"/>
</dbReference>
<proteinExistence type="predicted"/>
<dbReference type="Pfam" id="PF00293">
    <property type="entry name" value="NUDIX"/>
    <property type="match status" value="1"/>
</dbReference>
<feature type="non-terminal residue" evidence="2">
    <location>
        <position position="209"/>
    </location>
</feature>
<dbReference type="PANTHER" id="PTHR43736:SF1">
    <property type="entry name" value="DIHYDRONEOPTERIN TRIPHOSPHATE DIPHOSPHATASE"/>
    <property type="match status" value="1"/>
</dbReference>
<sequence length="209" mass="23114">MAEATATAVVDNSRQQFFIFTHHSSVSSFATSSSLITAPETYLSNYPGIKCNYTATGALVFDSSDSLTPRILLIQRSKTDTLPSLWEFPGGSCDDDDLSILHAVARELWEETGLNATKIGPLVGMLHFFLSRSGRLACRFNFLVEVERDREVEGSLEVKLDPAEHQRFVWASEGEVRAKKVGGVDLKFTSREVECTVLEAFKSRGSELV</sequence>
<accession>A0A3E2GS79</accession>
<gene>
    <name evidence="2" type="ORF">B7463_g12318</name>
</gene>
<dbReference type="EMBL" id="NCSJ02000530">
    <property type="protein sequence ID" value="RFU24015.1"/>
    <property type="molecule type" value="Genomic_DNA"/>
</dbReference>
<name>A0A3E2GS79_SCYLI</name>
<dbReference type="CDD" id="cd02883">
    <property type="entry name" value="NUDIX_Hydrolase"/>
    <property type="match status" value="1"/>
</dbReference>
<evidence type="ECO:0000313" key="3">
    <source>
        <dbReference type="Proteomes" id="UP000258309"/>
    </source>
</evidence>
<evidence type="ECO:0000259" key="1">
    <source>
        <dbReference type="PROSITE" id="PS51462"/>
    </source>
</evidence>
<dbReference type="Gene3D" id="3.90.79.10">
    <property type="entry name" value="Nucleoside Triphosphate Pyrophosphohydrolase"/>
    <property type="match status" value="1"/>
</dbReference>
<comment type="caution">
    <text evidence="2">The sequence shown here is derived from an EMBL/GenBank/DDBJ whole genome shotgun (WGS) entry which is preliminary data.</text>
</comment>
<dbReference type="PROSITE" id="PS51462">
    <property type="entry name" value="NUDIX"/>
    <property type="match status" value="1"/>
</dbReference>